<accession>A0A4R1BLY8</accession>
<evidence type="ECO:0000313" key="2">
    <source>
        <dbReference type="Proteomes" id="UP000295334"/>
    </source>
</evidence>
<name>A0A4R1BLY8_9BACT</name>
<dbReference type="OrthoDB" id="9814627at2"/>
<dbReference type="Proteomes" id="UP000295334">
    <property type="component" value="Unassembled WGS sequence"/>
</dbReference>
<sequence>MPDDVWGTGYEYVPCYADLSKAGGWGLANANTIWVKLEGVSLKGDGPGGFSPLAVAALQFLRLNLPSKAYPDSEVNDDMEFITAIRLLLTSIGSILTFSDSYDKNARSNGWASQLDTSRCFVRLNSPELRKFGGGQRVKRITIYDNWDKMTGQRPAKYGQEYAYTTDREISGSNKTFSSGVASYEPGLGGEENPFRLPIEYIEKVGVMGPVNMGYTEEPLGESLFPSPSVGYSKVRVRTINYKDRKSANGWEESGFFTAYDFPTIVERSVLDPLSKKRFKPGLANFLKVNARHYIAISQGFKVELNDMHGKLRYQATYAETDPKNYITYTENFYRVKQLSADRKVLANNVMAMRSDGSIDSSAIIGKDVELMMDMREQLSITNGSNFALNSEMFAVPFIPPLLLIPIMLPLAQREENLFRSTATLKVINRYGILDSVVHVDKGSKVTTQDLVYDSETGEVLLNRTQNEFNDPVYSFNYPAHWRYEGMGLAYKNIDYTLYDVDFRDGKITRGLSGDPATIFVSGDELLVAGSEKTGVDAGNACNIQSAAFPNFTRLWAIDSSVVNGGARAVYFIDRTGKPYTAFHADVRIIRSGRRNMGGSVGSVTTLVSPLQKNSSEQYEIVFNASKKVVNAATAEFKQAWQTDDIFAARVGNSLANSCPSGYTYNPALHGCVKDTAFLQSSYLPICVRRDSLVDYGSCGSAIYSFFDTANGAFARSMINQASSFWTNLGGYSSKCNYVPASSFTPPPGTSVFRMQKTEYQDSLLIKDAGLSKTRQFERYATGLNNSSKGPLNRSGVWFCDSSVVDGTWGTIQAPLEIEHNGFYFIGVGVDNGIKIFIDGVLVIKKTKLDNNEAFKVWHIMPIYLTRGMHVVRIDAINAGGERIFGCEVYDNTEAELRSATQYSDLKVVFSTQKLAGFSYPSSYSCPVGYNLAESGNNGFTCRNVVLLDSTFQSNGCYSLVTDTTFNPYVTGLLGNWRNHRNYVYYSRRSESNPASTTDIRRDGTFQDYNSFWIFGSAGLQPQYDPSRWVWNSETVRYNKKGLEVENKDPLGRHNSGLYGYNLTMPVAVTQNGRYRETAFEGFEDYDFSTRTCNTCPSARHIDYSAYQPKFTSLEKHTGVKSLVLQGGESAALSFPLVTEIADSSFSKLVFKTKDDACLAGKPLTEIRADKSVLIPNFSPFKGKRMVLSAWVKEGQDCHCSTYVNNEILIGFDGGGTQNITFHADGSIIEGWQRYEAVFDIPASAGTLTVALRATGANPVYFDDLRLHPFNANMKSFVYSPTDLRLMAELDENNYATLYEYDDDGTLTRVKKETQRGIKTIKETRSALLKQ</sequence>
<protein>
    <recommendedName>
        <fullName evidence="3">PA14 domain-containing protein</fullName>
    </recommendedName>
</protein>
<reference evidence="1 2" key="1">
    <citation type="submission" date="2019-03" db="EMBL/GenBank/DDBJ databases">
        <authorList>
            <person name="Kim M.K.M."/>
        </authorList>
    </citation>
    <scope>NUCLEOTIDE SEQUENCE [LARGE SCALE GENOMIC DNA]</scope>
    <source>
        <strain evidence="1 2">17J68-12</strain>
    </source>
</reference>
<evidence type="ECO:0008006" key="3">
    <source>
        <dbReference type="Google" id="ProtNLM"/>
    </source>
</evidence>
<dbReference type="Gene3D" id="2.60.120.260">
    <property type="entry name" value="Galactose-binding domain-like"/>
    <property type="match status" value="1"/>
</dbReference>
<dbReference type="RefSeq" id="WP_131447116.1">
    <property type="nucleotide sequence ID" value="NZ_SJZI01000005.1"/>
</dbReference>
<keyword evidence="2" id="KW-1185">Reference proteome</keyword>
<comment type="caution">
    <text evidence="1">The sequence shown here is derived from an EMBL/GenBank/DDBJ whole genome shotgun (WGS) entry which is preliminary data.</text>
</comment>
<proteinExistence type="predicted"/>
<evidence type="ECO:0000313" key="1">
    <source>
        <dbReference type="EMBL" id="TCJ18414.1"/>
    </source>
</evidence>
<organism evidence="1 2">
    <name type="scientific">Flaviaesturariibacter flavus</name>
    <dbReference type="NCBI Taxonomy" id="2502780"/>
    <lineage>
        <taxon>Bacteria</taxon>
        <taxon>Pseudomonadati</taxon>
        <taxon>Bacteroidota</taxon>
        <taxon>Chitinophagia</taxon>
        <taxon>Chitinophagales</taxon>
        <taxon>Chitinophagaceae</taxon>
        <taxon>Flaviaestuariibacter</taxon>
    </lineage>
</organism>
<dbReference type="EMBL" id="SJZI01000005">
    <property type="protein sequence ID" value="TCJ18414.1"/>
    <property type="molecule type" value="Genomic_DNA"/>
</dbReference>
<gene>
    <name evidence="1" type="ORF">EPD60_04050</name>
</gene>